<dbReference type="GO" id="GO:0051536">
    <property type="term" value="F:iron-sulfur cluster binding"/>
    <property type="evidence" value="ECO:0007669"/>
    <property type="project" value="UniProtKB-KW"/>
</dbReference>
<reference evidence="7 8" key="1">
    <citation type="submission" date="2017-09" db="EMBL/GenBank/DDBJ databases">
        <title>Depth-based differentiation of microbial function through sediment-hosted aquifers and enrichment of novel symbionts in the deep terrestrial subsurface.</title>
        <authorList>
            <person name="Probst A.J."/>
            <person name="Ladd B."/>
            <person name="Jarett J.K."/>
            <person name="Geller-Mcgrath D.E."/>
            <person name="Sieber C.M."/>
            <person name="Emerson J.B."/>
            <person name="Anantharaman K."/>
            <person name="Thomas B.C."/>
            <person name="Malmstrom R."/>
            <person name="Stieglmeier M."/>
            <person name="Klingl A."/>
            <person name="Woyke T."/>
            <person name="Ryan C.M."/>
            <person name="Banfield J.F."/>
        </authorList>
    </citation>
    <scope>NUCLEOTIDE SEQUENCE [LARGE SCALE GENOMIC DNA]</scope>
    <source>
        <strain evidence="7">CG23_combo_of_CG06-09_8_20_14_all_48_7</strain>
    </source>
</reference>
<dbReference type="EMBL" id="PCRF01000149">
    <property type="protein sequence ID" value="PIP16303.1"/>
    <property type="molecule type" value="Genomic_DNA"/>
</dbReference>
<keyword evidence="5" id="KW-0411">Iron-sulfur</keyword>
<dbReference type="InterPro" id="IPR036724">
    <property type="entry name" value="Cobalamin-bd_sf"/>
</dbReference>
<dbReference type="SUPFAM" id="SSF52242">
    <property type="entry name" value="Cobalamin (vitamin B12)-binding domain"/>
    <property type="match status" value="1"/>
</dbReference>
<evidence type="ECO:0000256" key="1">
    <source>
        <dbReference type="ARBA" id="ARBA00001966"/>
    </source>
</evidence>
<keyword evidence="4" id="KW-0408">Iron</keyword>
<evidence type="ECO:0000313" key="8">
    <source>
        <dbReference type="Proteomes" id="UP000230392"/>
    </source>
</evidence>
<dbReference type="GO" id="GO:0046872">
    <property type="term" value="F:metal ion binding"/>
    <property type="evidence" value="ECO:0007669"/>
    <property type="project" value="UniProtKB-KW"/>
</dbReference>
<dbReference type="Proteomes" id="UP000230392">
    <property type="component" value="Unassembled WGS sequence"/>
</dbReference>
<dbReference type="SFLD" id="SFLDG01082">
    <property type="entry name" value="B12-binding_domain_containing"/>
    <property type="match status" value="1"/>
</dbReference>
<evidence type="ECO:0000313" key="7">
    <source>
        <dbReference type="EMBL" id="PIP16303.1"/>
    </source>
</evidence>
<proteinExistence type="predicted"/>
<evidence type="ECO:0000256" key="3">
    <source>
        <dbReference type="ARBA" id="ARBA00022723"/>
    </source>
</evidence>
<dbReference type="PROSITE" id="PS51332">
    <property type="entry name" value="B12_BINDING"/>
    <property type="match status" value="1"/>
</dbReference>
<dbReference type="PANTHER" id="PTHR43409:SF7">
    <property type="entry name" value="BLL1977 PROTEIN"/>
    <property type="match status" value="1"/>
</dbReference>
<dbReference type="GO" id="GO:0031419">
    <property type="term" value="F:cobalamin binding"/>
    <property type="evidence" value="ECO:0007669"/>
    <property type="project" value="InterPro"/>
</dbReference>
<dbReference type="CDD" id="cd02068">
    <property type="entry name" value="radical_SAM_B12_BD"/>
    <property type="match status" value="1"/>
</dbReference>
<organism evidence="7 8">
    <name type="scientific">bacterium (Candidatus Ratteibacteria) CG23_combo_of_CG06-09_8_20_14_all_48_7</name>
    <dbReference type="NCBI Taxonomy" id="2014292"/>
    <lineage>
        <taxon>Bacteria</taxon>
        <taxon>Candidatus Ratteibacteria</taxon>
    </lineage>
</organism>
<dbReference type="Gene3D" id="3.40.50.280">
    <property type="entry name" value="Cobalamin-binding domain"/>
    <property type="match status" value="1"/>
</dbReference>
<sequence length="204" mass="23346">MKMSIISPNLSGCCSILDIGVTCLATFINERTGHQAHILDYTFKRKFWKEYLKKSLHEFKPDVIGITTTSLFMQYVRMTIAEIRKEYSQTVPVVLGGYHTTLNPESALLEDGVDAIVLGEGEYIIAEYLDALSEGKPLEGITGLWYKKDGQVFKNPKRPWIEDIDSLPIPNYDLWEDIDKYFYFVGQLWFMGTRGCPFKCTNCS</sequence>
<protein>
    <recommendedName>
        <fullName evidence="6">B12-binding domain-containing protein</fullName>
    </recommendedName>
</protein>
<comment type="cofactor">
    <cofactor evidence="1">
        <name>[4Fe-4S] cluster</name>
        <dbReference type="ChEBI" id="CHEBI:49883"/>
    </cofactor>
</comment>
<dbReference type="GO" id="GO:0003824">
    <property type="term" value="F:catalytic activity"/>
    <property type="evidence" value="ECO:0007669"/>
    <property type="project" value="InterPro"/>
</dbReference>
<dbReference type="InterPro" id="IPR051198">
    <property type="entry name" value="BchE-like"/>
</dbReference>
<keyword evidence="2" id="KW-0949">S-adenosyl-L-methionine</keyword>
<dbReference type="Pfam" id="PF02310">
    <property type="entry name" value="B12-binding"/>
    <property type="match status" value="1"/>
</dbReference>
<keyword evidence="3" id="KW-0479">Metal-binding</keyword>
<comment type="caution">
    <text evidence="7">The sequence shown here is derived from an EMBL/GenBank/DDBJ whole genome shotgun (WGS) entry which is preliminary data.</text>
</comment>
<gene>
    <name evidence="7" type="ORF">COX46_03080</name>
</gene>
<accession>A0A2G9YC44</accession>
<evidence type="ECO:0000256" key="5">
    <source>
        <dbReference type="ARBA" id="ARBA00023014"/>
    </source>
</evidence>
<feature type="domain" description="B12-binding" evidence="6">
    <location>
        <begin position="2"/>
        <end position="139"/>
    </location>
</feature>
<dbReference type="PANTHER" id="PTHR43409">
    <property type="entry name" value="ANAEROBIC MAGNESIUM-PROTOPORPHYRIN IX MONOMETHYL ESTER CYCLASE-RELATED"/>
    <property type="match status" value="1"/>
</dbReference>
<feature type="non-terminal residue" evidence="7">
    <location>
        <position position="204"/>
    </location>
</feature>
<evidence type="ECO:0000259" key="6">
    <source>
        <dbReference type="PROSITE" id="PS51332"/>
    </source>
</evidence>
<dbReference type="SFLD" id="SFLDS00029">
    <property type="entry name" value="Radical_SAM"/>
    <property type="match status" value="1"/>
</dbReference>
<evidence type="ECO:0000256" key="4">
    <source>
        <dbReference type="ARBA" id="ARBA00023004"/>
    </source>
</evidence>
<dbReference type="InterPro" id="IPR006158">
    <property type="entry name" value="Cobalamin-bd"/>
</dbReference>
<name>A0A2G9YC44_9BACT</name>
<evidence type="ECO:0000256" key="2">
    <source>
        <dbReference type="ARBA" id="ARBA00022691"/>
    </source>
</evidence>
<dbReference type="InterPro" id="IPR007197">
    <property type="entry name" value="rSAM"/>
</dbReference>
<dbReference type="AlphaFoldDB" id="A0A2G9YC44"/>